<name>A0ABW7QGE1_9MICO</name>
<feature type="domain" description="Major facilitator superfamily (MFS) profile" evidence="7">
    <location>
        <begin position="118"/>
        <end position="497"/>
    </location>
</feature>
<evidence type="ECO:0000256" key="5">
    <source>
        <dbReference type="ARBA" id="ARBA00023136"/>
    </source>
</evidence>
<dbReference type="InterPro" id="IPR020846">
    <property type="entry name" value="MFS_dom"/>
</dbReference>
<dbReference type="RefSeq" id="WP_397558638.1">
    <property type="nucleotide sequence ID" value="NZ_JBIQWL010000018.1"/>
</dbReference>
<accession>A0ABW7QGE1</accession>
<dbReference type="InterPro" id="IPR050189">
    <property type="entry name" value="MFS_Efflux_Transporters"/>
</dbReference>
<dbReference type="InterPro" id="IPR011701">
    <property type="entry name" value="MFS"/>
</dbReference>
<evidence type="ECO:0000256" key="2">
    <source>
        <dbReference type="ARBA" id="ARBA00022475"/>
    </source>
</evidence>
<protein>
    <submittedName>
        <fullName evidence="8">MFS transporter</fullName>
    </submittedName>
</protein>
<dbReference type="PANTHER" id="PTHR43124:SF3">
    <property type="entry name" value="CHLORAMPHENICOL EFFLUX PUMP RV0191"/>
    <property type="match status" value="1"/>
</dbReference>
<gene>
    <name evidence="8" type="ORF">ACH3VR_22800</name>
</gene>
<feature type="transmembrane region" description="Helical" evidence="6">
    <location>
        <begin position="441"/>
        <end position="461"/>
    </location>
</feature>
<keyword evidence="4 6" id="KW-1133">Transmembrane helix</keyword>
<feature type="transmembrane region" description="Helical" evidence="6">
    <location>
        <begin position="209"/>
        <end position="230"/>
    </location>
</feature>
<dbReference type="PROSITE" id="PS50850">
    <property type="entry name" value="MFS"/>
    <property type="match status" value="1"/>
</dbReference>
<dbReference type="InterPro" id="IPR036259">
    <property type="entry name" value="MFS_trans_sf"/>
</dbReference>
<dbReference type="Pfam" id="PF07690">
    <property type="entry name" value="MFS_1"/>
    <property type="match status" value="1"/>
</dbReference>
<comment type="caution">
    <text evidence="8">The sequence shown here is derived from an EMBL/GenBank/DDBJ whole genome shotgun (WGS) entry which is preliminary data.</text>
</comment>
<evidence type="ECO:0000256" key="4">
    <source>
        <dbReference type="ARBA" id="ARBA00022989"/>
    </source>
</evidence>
<feature type="transmembrane region" description="Helical" evidence="6">
    <location>
        <begin position="184"/>
        <end position="203"/>
    </location>
</feature>
<feature type="transmembrane region" description="Helical" evidence="6">
    <location>
        <begin position="274"/>
        <end position="293"/>
    </location>
</feature>
<evidence type="ECO:0000256" key="6">
    <source>
        <dbReference type="SAM" id="Phobius"/>
    </source>
</evidence>
<evidence type="ECO:0000313" key="9">
    <source>
        <dbReference type="Proteomes" id="UP001610861"/>
    </source>
</evidence>
<reference evidence="8 9" key="1">
    <citation type="submission" date="2024-09" db="EMBL/GenBank/DDBJ databases">
        <authorList>
            <person name="Pan X."/>
        </authorList>
    </citation>
    <scope>NUCLEOTIDE SEQUENCE [LARGE SCALE GENOMIC DNA]</scope>
    <source>
        <strain evidence="8 9">B2969</strain>
    </source>
</reference>
<dbReference type="PRINTS" id="PR01036">
    <property type="entry name" value="TCRTETB"/>
</dbReference>
<organism evidence="8 9">
    <name type="scientific">Microbacterium alkaliflavum</name>
    <dbReference type="NCBI Taxonomy" id="3248839"/>
    <lineage>
        <taxon>Bacteria</taxon>
        <taxon>Bacillati</taxon>
        <taxon>Actinomycetota</taxon>
        <taxon>Actinomycetes</taxon>
        <taxon>Micrococcales</taxon>
        <taxon>Microbacteriaceae</taxon>
        <taxon>Microbacterium</taxon>
    </lineage>
</organism>
<feature type="transmembrane region" description="Helical" evidence="6">
    <location>
        <begin position="349"/>
        <end position="370"/>
    </location>
</feature>
<keyword evidence="3 6" id="KW-0812">Transmembrane</keyword>
<proteinExistence type="predicted"/>
<dbReference type="EMBL" id="JBIQWL010000018">
    <property type="protein sequence ID" value="MFH8253213.1"/>
    <property type="molecule type" value="Genomic_DNA"/>
</dbReference>
<feature type="transmembrane region" description="Helical" evidence="6">
    <location>
        <begin position="473"/>
        <end position="493"/>
    </location>
</feature>
<feature type="transmembrane region" description="Helical" evidence="6">
    <location>
        <begin position="314"/>
        <end position="337"/>
    </location>
</feature>
<feature type="transmembrane region" description="Helical" evidence="6">
    <location>
        <begin position="242"/>
        <end position="262"/>
    </location>
</feature>
<dbReference type="PANTHER" id="PTHR43124">
    <property type="entry name" value="PURINE EFFLUX PUMP PBUE"/>
    <property type="match status" value="1"/>
</dbReference>
<evidence type="ECO:0000259" key="7">
    <source>
        <dbReference type="PROSITE" id="PS50850"/>
    </source>
</evidence>
<dbReference type="CDD" id="cd17324">
    <property type="entry name" value="MFS_NepI_like"/>
    <property type="match status" value="1"/>
</dbReference>
<dbReference type="Gene3D" id="1.20.1250.20">
    <property type="entry name" value="MFS general substrate transporter like domains"/>
    <property type="match status" value="1"/>
</dbReference>
<evidence type="ECO:0000256" key="1">
    <source>
        <dbReference type="ARBA" id="ARBA00004651"/>
    </source>
</evidence>
<evidence type="ECO:0000313" key="8">
    <source>
        <dbReference type="EMBL" id="MFH8253213.1"/>
    </source>
</evidence>
<keyword evidence="5 6" id="KW-0472">Membrane</keyword>
<dbReference type="Proteomes" id="UP001610861">
    <property type="component" value="Unassembled WGS sequence"/>
</dbReference>
<dbReference type="SUPFAM" id="SSF103473">
    <property type="entry name" value="MFS general substrate transporter"/>
    <property type="match status" value="1"/>
</dbReference>
<feature type="transmembrane region" description="Helical" evidence="6">
    <location>
        <begin position="117"/>
        <end position="140"/>
    </location>
</feature>
<comment type="subcellular location">
    <subcellularLocation>
        <location evidence="1">Cell membrane</location>
        <topology evidence="1">Multi-pass membrane protein</topology>
    </subcellularLocation>
</comment>
<feature type="transmembrane region" description="Helical" evidence="6">
    <location>
        <begin position="377"/>
        <end position="397"/>
    </location>
</feature>
<evidence type="ECO:0000256" key="3">
    <source>
        <dbReference type="ARBA" id="ARBA00022692"/>
    </source>
</evidence>
<sequence length="514" mass="53553">MPDCSSYHLQRLPNRLLARPAAMRRHELERGLRRTATVRRSRTRAWFSPRFANIPRIGSLGAPVRASQLAAILPETGGDEHQLCGNEWRHQMTRGDTERNVRQAAVAGDATATRIPLVVYALAVGTFLMLTTEFVVAGILPDVATGLQISLAQVGSLISVFAAGMIIGAPVMTILTMRLPERMTLTLALIIFAAGHIWVALASDVTQIMVARFITGVATGAFWAMAAVAAGHAAGARVASRAVGIVVAGGTLATVLGVPLGAYVSQLFGWRGTFWSLAIAASLVTVLVATLVPHEESRHASLSLGSQLAGLRSIRLWLVLLACATTTGGVLAVYSFITPILIDQSGIPASLVPLVLTGFGIGSFVGTLIAGRLGDHYPYAVTIITPAVTTLLLFLTIPLAGSALAMVLVVLLLGFFGLSANGVLIHLAVRFAGRAAPLGSALSVAAFNLGTATMVPIAGAVLESALGLNGPAVVGTVISALTLIPTTALALIARHRRVTGNARETARADRVPSP</sequence>
<feature type="transmembrane region" description="Helical" evidence="6">
    <location>
        <begin position="152"/>
        <end position="172"/>
    </location>
</feature>
<keyword evidence="9" id="KW-1185">Reference proteome</keyword>
<keyword evidence="2" id="KW-1003">Cell membrane</keyword>
<feature type="transmembrane region" description="Helical" evidence="6">
    <location>
        <begin position="403"/>
        <end position="429"/>
    </location>
</feature>